<protein>
    <submittedName>
        <fullName evidence="3">Uncharacterized protein</fullName>
    </submittedName>
</protein>
<proteinExistence type="predicted"/>
<comment type="caution">
    <text evidence="3">The sequence shown here is derived from an EMBL/GenBank/DDBJ whole genome shotgun (WGS) entry which is preliminary data.</text>
</comment>
<accession>A0A2U3EJ21</accession>
<feature type="compositionally biased region" description="Low complexity" evidence="1">
    <location>
        <begin position="149"/>
        <end position="160"/>
    </location>
</feature>
<dbReference type="Proteomes" id="UP001287286">
    <property type="component" value="Unassembled WGS sequence"/>
</dbReference>
<dbReference type="AlphaFoldDB" id="A0A2U3EJ21"/>
<keyword evidence="5" id="KW-1185">Reference proteome</keyword>
<reference evidence="3" key="1">
    <citation type="submission" date="2015-05" db="EMBL/GenBank/DDBJ databases">
        <authorList>
            <person name="Wang D.B."/>
            <person name="Wang M."/>
        </authorList>
    </citation>
    <scope>NUCLEOTIDE SEQUENCE</scope>
    <source>
        <strain evidence="3">36-1</strain>
    </source>
</reference>
<evidence type="ECO:0000313" key="4">
    <source>
        <dbReference type="Proteomes" id="UP000245956"/>
    </source>
</evidence>
<evidence type="ECO:0000256" key="1">
    <source>
        <dbReference type="SAM" id="MobiDB-lite"/>
    </source>
</evidence>
<gene>
    <name evidence="3" type="ORF">PCL_07815</name>
    <name evidence="2" type="ORF">Purlil1_4310</name>
</gene>
<name>A0A2U3EJ21_PURLI</name>
<sequence length="160" mass="17115">MTPGRDDKVAPPCPTADVRSTERESTVRSDKTLGLAAVREQFPLTNSGQARCSDRSPGKSSRCRQLSPWRRLAQIVMSSSPRGASNRLDPAALCAPEARPRREVPSGGPAGRAIAEHSPPSVVRTQPAGFRGVRQACDETRGWPTVAWSSRSPSIASPTS</sequence>
<reference evidence="3 4" key="2">
    <citation type="journal article" date="2016" name="Front. Microbiol.">
        <title>Genome and transcriptome sequences reveal the specific parasitism of the nematophagous Purpureocillium lilacinum 36-1.</title>
        <authorList>
            <person name="Xie J."/>
            <person name="Li S."/>
            <person name="Mo C."/>
            <person name="Xiao X."/>
            <person name="Peng D."/>
            <person name="Wang G."/>
            <person name="Xiao Y."/>
        </authorList>
    </citation>
    <scope>NUCLEOTIDE SEQUENCE [LARGE SCALE GENOMIC DNA]</scope>
    <source>
        <strain evidence="3 4">36-1</strain>
    </source>
</reference>
<evidence type="ECO:0000313" key="5">
    <source>
        <dbReference type="Proteomes" id="UP001287286"/>
    </source>
</evidence>
<reference evidence="2 5" key="4">
    <citation type="journal article" date="2024" name="Microbiol. Resour. Announc.">
        <title>Genome annotations for the ascomycete fungi Trichoderma harzianum, Trichoderma aggressivum, and Purpureocillium lilacinum.</title>
        <authorList>
            <person name="Beijen E.P.W."/>
            <person name="Ohm R.A."/>
        </authorList>
    </citation>
    <scope>NUCLEOTIDE SEQUENCE [LARGE SCALE GENOMIC DNA]</scope>
    <source>
        <strain evidence="2 5">CBS 150709</strain>
    </source>
</reference>
<dbReference type="EMBL" id="JAWRVI010000012">
    <property type="protein sequence ID" value="KAK4091296.1"/>
    <property type="molecule type" value="Genomic_DNA"/>
</dbReference>
<evidence type="ECO:0000313" key="3">
    <source>
        <dbReference type="EMBL" id="PWI74501.1"/>
    </source>
</evidence>
<evidence type="ECO:0000313" key="2">
    <source>
        <dbReference type="EMBL" id="KAK4091296.1"/>
    </source>
</evidence>
<feature type="region of interest" description="Disordered" evidence="1">
    <location>
        <begin position="78"/>
        <end position="160"/>
    </location>
</feature>
<organism evidence="3 4">
    <name type="scientific">Purpureocillium lilacinum</name>
    <name type="common">Paecilomyces lilacinus</name>
    <dbReference type="NCBI Taxonomy" id="33203"/>
    <lineage>
        <taxon>Eukaryota</taxon>
        <taxon>Fungi</taxon>
        <taxon>Dikarya</taxon>
        <taxon>Ascomycota</taxon>
        <taxon>Pezizomycotina</taxon>
        <taxon>Sordariomycetes</taxon>
        <taxon>Hypocreomycetidae</taxon>
        <taxon>Hypocreales</taxon>
        <taxon>Ophiocordycipitaceae</taxon>
        <taxon>Purpureocillium</taxon>
    </lineage>
</organism>
<reference evidence="2" key="3">
    <citation type="submission" date="2023-11" db="EMBL/GenBank/DDBJ databases">
        <authorList>
            <person name="Beijen E."/>
            <person name="Ohm R.A."/>
        </authorList>
    </citation>
    <scope>NUCLEOTIDE SEQUENCE</scope>
    <source>
        <strain evidence="2">CBS 150709</strain>
    </source>
</reference>
<feature type="compositionally biased region" description="Basic and acidic residues" evidence="1">
    <location>
        <begin position="19"/>
        <end position="31"/>
    </location>
</feature>
<dbReference type="Proteomes" id="UP000245956">
    <property type="component" value="Unassembled WGS sequence"/>
</dbReference>
<feature type="region of interest" description="Disordered" evidence="1">
    <location>
        <begin position="1"/>
        <end position="65"/>
    </location>
</feature>
<dbReference type="EMBL" id="LCWV01000003">
    <property type="protein sequence ID" value="PWI74501.1"/>
    <property type="molecule type" value="Genomic_DNA"/>
</dbReference>